<evidence type="ECO:0000313" key="8">
    <source>
        <dbReference type="EMBL" id="CAA9994532.1"/>
    </source>
</evidence>
<reference evidence="8 9" key="1">
    <citation type="submission" date="2020-02" db="EMBL/GenBank/DDBJ databases">
        <authorList>
            <person name="Ferguson B K."/>
        </authorList>
    </citation>
    <scope>NUCLEOTIDE SEQUENCE [LARGE SCALE GENOMIC DNA]</scope>
</reference>
<dbReference type="PIRSF" id="PIRSF015974">
    <property type="entry name" value="CLN3_BTN1"/>
    <property type="match status" value="1"/>
</dbReference>
<keyword evidence="3" id="KW-0813">Transport</keyword>
<evidence type="ECO:0000313" key="9">
    <source>
        <dbReference type="Proteomes" id="UP000479000"/>
    </source>
</evidence>
<dbReference type="AlphaFoldDB" id="A0A6H5FZ23"/>
<keyword evidence="5 7" id="KW-1133">Transmembrane helix</keyword>
<dbReference type="PANTHER" id="PTHR10981">
    <property type="entry name" value="BATTENIN"/>
    <property type="match status" value="1"/>
</dbReference>
<sequence>MERDRTVGSFMSTLSIAWKDFETTRNLIAFFFLGLSNNFGYVIMLSAAYDLLHLIDKMSPSEEHETGFLRQCNVLSTGAVLVANIVPCTIIKLISAFLPLMIHVRMAVVVLTAAIGLVCVATAMNKYYIICGICFVSFSCGLGESSLLSYTVFFRTKNVLSTWCSGTGMAGLLGAFSYSSMVQIGFTPQMTILVMLCMPCTMAISFWFIIERPMFNQFEHDKADLEMLRIERRKKRREIHKKQLAEGEKVEELRSSMTENVQTIPTILLTYTIWYGLVYFFEYFINQGIFELVYIPKSFLDHSAQYRWFNTVYQLGVFLSRSSMNLLTINRIYLLAVLQGVNVVIFLTEALIGYISYLEIVLVIIFWEGLLGGACYVNTFRRIMKERPRESRDFAMAINAIGDSIMISLAGLIAIPVHNALCKTHPTYGLAPHVERLNGTFNLSTTVLPPS</sequence>
<feature type="transmembrane region" description="Helical" evidence="7">
    <location>
        <begin position="360"/>
        <end position="377"/>
    </location>
</feature>
<dbReference type="InterPro" id="IPR036259">
    <property type="entry name" value="MFS_trans_sf"/>
</dbReference>
<evidence type="ECO:0000256" key="6">
    <source>
        <dbReference type="ARBA" id="ARBA00023136"/>
    </source>
</evidence>
<feature type="transmembrane region" description="Helical" evidence="7">
    <location>
        <begin position="264"/>
        <end position="285"/>
    </location>
</feature>
<dbReference type="GO" id="GO:0051453">
    <property type="term" value="P:regulation of intracellular pH"/>
    <property type="evidence" value="ECO:0007669"/>
    <property type="project" value="TreeGrafter"/>
</dbReference>
<dbReference type="PANTHER" id="PTHR10981:SF0">
    <property type="entry name" value="BATTENIN"/>
    <property type="match status" value="1"/>
</dbReference>
<feature type="transmembrane region" description="Helical" evidence="7">
    <location>
        <begin position="159"/>
        <end position="178"/>
    </location>
</feature>
<comment type="similarity">
    <text evidence="2 7">Belongs to the battenin family.</text>
</comment>
<evidence type="ECO:0000256" key="5">
    <source>
        <dbReference type="ARBA" id="ARBA00022989"/>
    </source>
</evidence>
<feature type="transmembrane region" description="Helical" evidence="7">
    <location>
        <begin position="332"/>
        <end position="354"/>
    </location>
</feature>
<accession>A0A6H5FZ23</accession>
<keyword evidence="7" id="KW-0458">Lysosome</keyword>
<organism evidence="8 9">
    <name type="scientific">Nesidiocoris tenuis</name>
    <dbReference type="NCBI Taxonomy" id="355587"/>
    <lineage>
        <taxon>Eukaryota</taxon>
        <taxon>Metazoa</taxon>
        <taxon>Ecdysozoa</taxon>
        <taxon>Arthropoda</taxon>
        <taxon>Hexapoda</taxon>
        <taxon>Insecta</taxon>
        <taxon>Pterygota</taxon>
        <taxon>Neoptera</taxon>
        <taxon>Paraneoptera</taxon>
        <taxon>Hemiptera</taxon>
        <taxon>Heteroptera</taxon>
        <taxon>Panheteroptera</taxon>
        <taxon>Cimicomorpha</taxon>
        <taxon>Miridae</taxon>
        <taxon>Dicyphina</taxon>
        <taxon>Nesidiocoris</taxon>
    </lineage>
</organism>
<protein>
    <recommendedName>
        <fullName evidence="7">Battenin</fullName>
    </recommendedName>
</protein>
<feature type="transmembrane region" description="Helical" evidence="7">
    <location>
        <begin position="397"/>
        <end position="417"/>
    </location>
</feature>
<dbReference type="Pfam" id="PF02487">
    <property type="entry name" value="CLN3"/>
    <property type="match status" value="1"/>
</dbReference>
<dbReference type="GO" id="GO:0012505">
    <property type="term" value="C:endomembrane system"/>
    <property type="evidence" value="ECO:0007669"/>
    <property type="project" value="UniProtKB-SubCell"/>
</dbReference>
<evidence type="ECO:0000256" key="7">
    <source>
        <dbReference type="RuleBase" id="RU361113"/>
    </source>
</evidence>
<evidence type="ECO:0000256" key="1">
    <source>
        <dbReference type="ARBA" id="ARBA00004127"/>
    </source>
</evidence>
<dbReference type="PRINTS" id="PR01315">
    <property type="entry name" value="BATTENIN"/>
</dbReference>
<keyword evidence="4 7" id="KW-0812">Transmembrane</keyword>
<comment type="subcellular location">
    <subcellularLocation>
        <location evidence="1">Endomembrane system</location>
        <topology evidence="1">Multi-pass membrane protein</topology>
    </subcellularLocation>
    <subcellularLocation>
        <location evidence="7">Lysosome membrane</location>
        <topology evidence="7">Multi-pass membrane protein</topology>
    </subcellularLocation>
</comment>
<dbReference type="GO" id="GO:0005765">
    <property type="term" value="C:lysosomal membrane"/>
    <property type="evidence" value="ECO:0007669"/>
    <property type="project" value="UniProtKB-SubCell"/>
</dbReference>
<keyword evidence="6 7" id="KW-0472">Membrane</keyword>
<feature type="transmembrane region" description="Helical" evidence="7">
    <location>
        <begin position="127"/>
        <end position="153"/>
    </location>
</feature>
<dbReference type="SUPFAM" id="SSF103473">
    <property type="entry name" value="MFS general substrate transporter"/>
    <property type="match status" value="1"/>
</dbReference>
<feature type="transmembrane region" description="Helical" evidence="7">
    <location>
        <begin position="100"/>
        <end position="120"/>
    </location>
</feature>
<dbReference type="InterPro" id="IPR018460">
    <property type="entry name" value="Battenin_disease_Cln3_subgr"/>
</dbReference>
<dbReference type="GO" id="GO:0007040">
    <property type="term" value="P:lysosome organization"/>
    <property type="evidence" value="ECO:0007669"/>
    <property type="project" value="TreeGrafter"/>
</dbReference>
<dbReference type="EMBL" id="CADCXU010001997">
    <property type="protein sequence ID" value="CAA9994532.1"/>
    <property type="molecule type" value="Genomic_DNA"/>
</dbReference>
<dbReference type="InterPro" id="IPR003492">
    <property type="entry name" value="Battenin_disease_Cln3"/>
</dbReference>
<name>A0A6H5FZ23_9HEMI</name>
<dbReference type="OrthoDB" id="5965864at2759"/>
<dbReference type="Proteomes" id="UP000479000">
    <property type="component" value="Unassembled WGS sequence"/>
</dbReference>
<evidence type="ECO:0000256" key="2">
    <source>
        <dbReference type="ARBA" id="ARBA00007467"/>
    </source>
</evidence>
<keyword evidence="9" id="KW-1185">Reference proteome</keyword>
<gene>
    <name evidence="8" type="ORF">NTEN_LOCUS1348</name>
</gene>
<proteinExistence type="inferred from homology"/>
<feature type="transmembrane region" description="Helical" evidence="7">
    <location>
        <begin position="27"/>
        <end position="52"/>
    </location>
</feature>
<evidence type="ECO:0000256" key="3">
    <source>
        <dbReference type="ARBA" id="ARBA00022448"/>
    </source>
</evidence>
<feature type="transmembrane region" description="Helical" evidence="7">
    <location>
        <begin position="190"/>
        <end position="210"/>
    </location>
</feature>
<evidence type="ECO:0000256" key="4">
    <source>
        <dbReference type="ARBA" id="ARBA00022692"/>
    </source>
</evidence>